<gene>
    <name evidence="2" type="ORF">GQ466_04415</name>
</gene>
<evidence type="ECO:0000313" key="2">
    <source>
        <dbReference type="EMBL" id="MXQ63270.1"/>
    </source>
</evidence>
<reference evidence="2 3" key="1">
    <citation type="submission" date="2019-12" db="EMBL/GenBank/DDBJ databases">
        <title>Nocardia macrotermitis sp. nov. and Nocardia aurantia sp. nov., isolated from the gut of the fungus growing-termite Macrotermes natalensis.</title>
        <authorList>
            <person name="Christine B."/>
            <person name="Rene B."/>
        </authorList>
    </citation>
    <scope>NUCLEOTIDE SEQUENCE [LARGE SCALE GENOMIC DNA]</scope>
    <source>
        <strain evidence="2 3">DSM 102126</strain>
    </source>
</reference>
<dbReference type="PANTHER" id="PTHR46832:SF1">
    <property type="entry name" value="5'-METHYLTHIOADENOSINE_S-ADENOSYLHOMOCYSTEINE NUCLEOSIDASE"/>
    <property type="match status" value="1"/>
</dbReference>
<dbReference type="AlphaFoldDB" id="A0A6I4W3K3"/>
<dbReference type="EMBL" id="WUTW01000001">
    <property type="protein sequence ID" value="MXQ63270.1"/>
    <property type="molecule type" value="Genomic_DNA"/>
</dbReference>
<dbReference type="GO" id="GO:0008782">
    <property type="term" value="F:adenosylhomocysteine nucleosidase activity"/>
    <property type="evidence" value="ECO:0007669"/>
    <property type="project" value="TreeGrafter"/>
</dbReference>
<dbReference type="Gene3D" id="3.40.50.1580">
    <property type="entry name" value="Nucleoside phosphorylase domain"/>
    <property type="match status" value="1"/>
</dbReference>
<feature type="domain" description="Nucleoside phosphorylase" evidence="1">
    <location>
        <begin position="71"/>
        <end position="280"/>
    </location>
</feature>
<name>A0A6I4W3K3_9ACTN</name>
<dbReference type="RefSeq" id="WP_161101457.1">
    <property type="nucleotide sequence ID" value="NZ_JBHLYI010000002.1"/>
</dbReference>
<dbReference type="GO" id="GO:0019284">
    <property type="term" value="P:L-methionine salvage from S-adenosylmethionine"/>
    <property type="evidence" value="ECO:0007669"/>
    <property type="project" value="TreeGrafter"/>
</dbReference>
<protein>
    <recommendedName>
        <fullName evidence="1">Nucleoside phosphorylase domain-containing protein</fullName>
    </recommendedName>
</protein>
<proteinExistence type="predicted"/>
<evidence type="ECO:0000259" key="1">
    <source>
        <dbReference type="Pfam" id="PF01048"/>
    </source>
</evidence>
<dbReference type="PANTHER" id="PTHR46832">
    <property type="entry name" value="5'-METHYLTHIOADENOSINE/S-ADENOSYLHOMOCYSTEINE NUCLEOSIDASE"/>
    <property type="match status" value="1"/>
</dbReference>
<comment type="caution">
    <text evidence="2">The sequence shown here is derived from an EMBL/GenBank/DDBJ whole genome shotgun (WGS) entry which is preliminary data.</text>
</comment>
<dbReference type="Pfam" id="PF01048">
    <property type="entry name" value="PNP_UDP_1"/>
    <property type="match status" value="1"/>
</dbReference>
<evidence type="ECO:0000313" key="3">
    <source>
        <dbReference type="Proteomes" id="UP000431901"/>
    </source>
</evidence>
<sequence>MNERNRIHGIANYGGTTKVTNSAVGDRPVVNIGQRATAQDDEPKLSADVGVITILSVETQALMLRLGLERKPIGGLQFRTGAVRTDEGPVNVAAVQALGQGQRSTMAAYENLRRHFDPGVIVLVGIGGGIHRDVEIGDVVVATRVVYYDLRKELAEGTRRRGEEKEAPAATVHAVNAFFTDRAPAEFDTEDPNGTTRKMRMLHGPIGSGEAVVADEDAEIITYLAGFNDKILAVDMEAGGLSQASHERAATEDRAHGWAVIRGISDTADAQKNDEAHPVASWHAATALDHLLPYLKKGQLPSHRAADR</sequence>
<keyword evidence="3" id="KW-1185">Reference proteome</keyword>
<dbReference type="GO" id="GO:0005829">
    <property type="term" value="C:cytosol"/>
    <property type="evidence" value="ECO:0007669"/>
    <property type="project" value="TreeGrafter"/>
</dbReference>
<dbReference type="Proteomes" id="UP000431901">
    <property type="component" value="Unassembled WGS sequence"/>
</dbReference>
<dbReference type="GO" id="GO:0008930">
    <property type="term" value="F:methylthioadenosine nucleosidase activity"/>
    <property type="evidence" value="ECO:0007669"/>
    <property type="project" value="TreeGrafter"/>
</dbReference>
<dbReference type="GO" id="GO:0009116">
    <property type="term" value="P:nucleoside metabolic process"/>
    <property type="evidence" value="ECO:0007669"/>
    <property type="project" value="InterPro"/>
</dbReference>
<accession>A0A6I4W3K3</accession>
<organism evidence="2 3">
    <name type="scientific">Actinomadura rayongensis</name>
    <dbReference type="NCBI Taxonomy" id="1429076"/>
    <lineage>
        <taxon>Bacteria</taxon>
        <taxon>Bacillati</taxon>
        <taxon>Actinomycetota</taxon>
        <taxon>Actinomycetes</taxon>
        <taxon>Streptosporangiales</taxon>
        <taxon>Thermomonosporaceae</taxon>
        <taxon>Actinomadura</taxon>
    </lineage>
</organism>
<dbReference type="SUPFAM" id="SSF53167">
    <property type="entry name" value="Purine and uridine phosphorylases"/>
    <property type="match status" value="1"/>
</dbReference>
<dbReference type="InterPro" id="IPR035994">
    <property type="entry name" value="Nucleoside_phosphorylase_sf"/>
</dbReference>
<dbReference type="InterPro" id="IPR000845">
    <property type="entry name" value="Nucleoside_phosphorylase_d"/>
</dbReference>
<dbReference type="OrthoDB" id="3665249at2"/>